<evidence type="ECO:0000313" key="3">
    <source>
        <dbReference type="EMBL" id="GAM39847.1"/>
    </source>
</evidence>
<evidence type="ECO:0000256" key="1">
    <source>
        <dbReference type="SAM" id="MobiDB-lite"/>
    </source>
</evidence>
<protein>
    <recommendedName>
        <fullName evidence="2">Multiple myeloma tumor-associated protein 2-like N-terminal domain-containing protein</fullName>
    </recommendedName>
</protein>
<dbReference type="PANTHER" id="PTHR14580:SF0">
    <property type="entry name" value="MULTIPLE MYELOMA TUMOR-ASSOCIATED PROTEIN 2"/>
    <property type="match status" value="1"/>
</dbReference>
<evidence type="ECO:0000259" key="2">
    <source>
        <dbReference type="Pfam" id="PF10159"/>
    </source>
</evidence>
<name>A0A6V8HEE7_TALPI</name>
<gene>
    <name evidence="3" type="ORF">TCE0_034f11721</name>
</gene>
<feature type="region of interest" description="Disordered" evidence="1">
    <location>
        <begin position="114"/>
        <end position="134"/>
    </location>
</feature>
<reference evidence="4" key="1">
    <citation type="journal article" date="2015" name="Genome Announc.">
        <title>Draft genome sequence of Talaromyces cellulolyticus strain Y-94, a source of lignocellulosic biomass-degrading enzymes.</title>
        <authorList>
            <person name="Fujii T."/>
            <person name="Koike H."/>
            <person name="Sawayama S."/>
            <person name="Yano S."/>
            <person name="Inoue H."/>
        </authorList>
    </citation>
    <scope>NUCLEOTIDE SEQUENCE [LARGE SCALE GENOMIC DNA]</scope>
    <source>
        <strain evidence="4">Y-94</strain>
    </source>
</reference>
<dbReference type="InterPro" id="IPR039207">
    <property type="entry name" value="MMTAG2-like"/>
</dbReference>
<evidence type="ECO:0000313" key="4">
    <source>
        <dbReference type="Proteomes" id="UP000053095"/>
    </source>
</evidence>
<dbReference type="PANTHER" id="PTHR14580">
    <property type="entry name" value="MULTIPLE MYELOMA TUMOR-ASSOCIATED PROTEIN 2 FAMILY MEMBER"/>
    <property type="match status" value="1"/>
</dbReference>
<feature type="compositionally biased region" description="Basic and acidic residues" evidence="1">
    <location>
        <begin position="7"/>
        <end position="23"/>
    </location>
</feature>
<comment type="caution">
    <text evidence="3">The sequence shown here is derived from an EMBL/GenBank/DDBJ whole genome shotgun (WGS) entry which is preliminary data.</text>
</comment>
<dbReference type="Proteomes" id="UP000053095">
    <property type="component" value="Unassembled WGS sequence"/>
</dbReference>
<feature type="domain" description="Multiple myeloma tumor-associated protein 2-like N-terminal" evidence="2">
    <location>
        <begin position="11"/>
        <end position="90"/>
    </location>
</feature>
<organism evidence="3 4">
    <name type="scientific">Talaromyces pinophilus</name>
    <name type="common">Penicillium pinophilum</name>
    <dbReference type="NCBI Taxonomy" id="128442"/>
    <lineage>
        <taxon>Eukaryota</taxon>
        <taxon>Fungi</taxon>
        <taxon>Dikarya</taxon>
        <taxon>Ascomycota</taxon>
        <taxon>Pezizomycotina</taxon>
        <taxon>Eurotiomycetes</taxon>
        <taxon>Eurotiomycetidae</taxon>
        <taxon>Eurotiales</taxon>
        <taxon>Trichocomaceae</taxon>
        <taxon>Talaromyces</taxon>
        <taxon>Talaromyces sect. Talaromyces</taxon>
    </lineage>
</organism>
<dbReference type="AlphaFoldDB" id="A0A6V8HEE7"/>
<dbReference type="Pfam" id="PF10159">
    <property type="entry name" value="MMtag"/>
    <property type="match status" value="1"/>
</dbReference>
<accession>A0A6V8HEE7</accession>
<proteinExistence type="predicted"/>
<keyword evidence="4" id="KW-1185">Reference proteome</keyword>
<feature type="region of interest" description="Disordered" evidence="1">
    <location>
        <begin position="1"/>
        <end position="23"/>
    </location>
</feature>
<dbReference type="EMBL" id="DF933830">
    <property type="protein sequence ID" value="GAM39847.1"/>
    <property type="molecule type" value="Genomic_DNA"/>
</dbReference>
<dbReference type="InterPro" id="IPR019315">
    <property type="entry name" value="MMTA2_N"/>
</dbReference>
<sequence>MDLVAGVRKEGSRGGRDSFKWSDVKQSSHRENYLGHSIMAPVGRWQQNRDLNWYAKTDDSSAADKAKLEREEEIRRVKEAEQDAMALALGLPVAPRASNNANLTPLGGQEVRKAVQDATEGEGDGDGDGGRGIGFGSYGGVVGNDAEDVRDRETMIEDGIVIIAIVVGDIDTTETQTGNIVIVTTVNTANTGGTDPGLARCRDLQDQNVATEDQRQTVVVTPVVPSAIDQVLHDVIVSAIVAIMKAAEMHTIGIIVVEQDYPSVTPICFY</sequence>